<name>A0ABD5S5T6_9EURY</name>
<feature type="domain" description="MacB-like periplasmic core" evidence="2">
    <location>
        <begin position="21"/>
        <end position="92"/>
    </location>
</feature>
<keyword evidence="1" id="KW-1133">Transmembrane helix</keyword>
<keyword evidence="1" id="KW-0812">Transmembrane</keyword>
<evidence type="ECO:0000313" key="4">
    <source>
        <dbReference type="Proteomes" id="UP001596328"/>
    </source>
</evidence>
<proteinExistence type="predicted"/>
<comment type="caution">
    <text evidence="3">The sequence shown here is derived from an EMBL/GenBank/DDBJ whole genome shotgun (WGS) entry which is preliminary data.</text>
</comment>
<organism evidence="3 4">
    <name type="scientific">Halobium palmae</name>
    <dbReference type="NCBI Taxonomy" id="1776492"/>
    <lineage>
        <taxon>Archaea</taxon>
        <taxon>Methanobacteriati</taxon>
        <taxon>Methanobacteriota</taxon>
        <taxon>Stenosarchaea group</taxon>
        <taxon>Halobacteria</taxon>
        <taxon>Halobacteriales</taxon>
        <taxon>Haloferacaceae</taxon>
        <taxon>Halobium</taxon>
    </lineage>
</organism>
<dbReference type="EMBL" id="JBHSWU010001540">
    <property type="protein sequence ID" value="MFC6726951.1"/>
    <property type="molecule type" value="Genomic_DNA"/>
</dbReference>
<reference evidence="3 4" key="1">
    <citation type="journal article" date="2019" name="Int. J. Syst. Evol. Microbiol.">
        <title>The Global Catalogue of Microorganisms (GCM) 10K type strain sequencing project: providing services to taxonomists for standard genome sequencing and annotation.</title>
        <authorList>
            <consortium name="The Broad Institute Genomics Platform"/>
            <consortium name="The Broad Institute Genome Sequencing Center for Infectious Disease"/>
            <person name="Wu L."/>
            <person name="Ma J."/>
        </authorList>
    </citation>
    <scope>NUCLEOTIDE SEQUENCE [LARGE SCALE GENOMIC DNA]</scope>
    <source>
        <strain evidence="3 4">NBRC 111368</strain>
    </source>
</reference>
<evidence type="ECO:0000313" key="3">
    <source>
        <dbReference type="EMBL" id="MFC6726951.1"/>
    </source>
</evidence>
<feature type="non-terminal residue" evidence="3">
    <location>
        <position position="95"/>
    </location>
</feature>
<dbReference type="Pfam" id="PF12704">
    <property type="entry name" value="MacB_PCD"/>
    <property type="match status" value="1"/>
</dbReference>
<sequence length="95" mass="10054">MDPRETLRLAVRSVRAHRLRSTLTVLGVVIGIASVIAFASFGASVRTDVVSQFEGTSANAIYVTPGEGEGGPDDFGGLARPVFTAHDVERLRAVD</sequence>
<keyword evidence="1" id="KW-0472">Membrane</keyword>
<gene>
    <name evidence="3" type="ORF">ACFQE1_21740</name>
</gene>
<accession>A0ABD5S5T6</accession>
<dbReference type="Proteomes" id="UP001596328">
    <property type="component" value="Unassembled WGS sequence"/>
</dbReference>
<feature type="transmembrane region" description="Helical" evidence="1">
    <location>
        <begin position="21"/>
        <end position="43"/>
    </location>
</feature>
<evidence type="ECO:0000259" key="2">
    <source>
        <dbReference type="Pfam" id="PF12704"/>
    </source>
</evidence>
<keyword evidence="4" id="KW-1185">Reference proteome</keyword>
<dbReference type="InterPro" id="IPR025857">
    <property type="entry name" value="MacB_PCD"/>
</dbReference>
<dbReference type="AlphaFoldDB" id="A0ABD5S5T6"/>
<evidence type="ECO:0000256" key="1">
    <source>
        <dbReference type="SAM" id="Phobius"/>
    </source>
</evidence>
<protein>
    <submittedName>
        <fullName evidence="3">ABC transporter permease</fullName>
    </submittedName>
</protein>